<comment type="caution">
    <text evidence="1">The sequence shown here is derived from an EMBL/GenBank/DDBJ whole genome shotgun (WGS) entry which is preliminary data.</text>
</comment>
<protein>
    <submittedName>
        <fullName evidence="1">Synaptotagmin-3</fullName>
    </submittedName>
</protein>
<name>A0ACB8JRK7_CITSI</name>
<proteinExistence type="predicted"/>
<gene>
    <name evidence="1" type="ORF">KPL71_017644</name>
</gene>
<keyword evidence="2" id="KW-1185">Reference proteome</keyword>
<accession>A0ACB8JRK7</accession>
<dbReference type="Proteomes" id="UP000829398">
    <property type="component" value="Chromosome 6"/>
</dbReference>
<sequence length="545" mass="61978">MGLLSFLLGIFGFGIGIPIGFLIAFFIFVHSEATEITDPIIRPNDHEFDTSSVLDVFPEIPLWVKHPDYDRIDWLNKFVSDLWPYLDKAICSTARSNLEPIFAEYIGKYCIRSVDFKTLTLGTLPPIIHGIKVCETNENELILEPALRWAGNPNITLALKFFSLQITVQLLDVQIRAAPRIVLKPLVPAFPCFAGIAVSLMEKPEVDFGLKLVGGDMMAIPGLYQFIQETIRNQISALYLWPQPLEIPILDGSLGAIKKPVGILHVKVIRAIRLLKMDIFGASDPYVQLSLSGERIPAKKTSVKMKTLNPEWNEDFKLTVKDPETQVLQLHVYDWEKVGTHDKLGMQVVPLRSLTPNETKELTLDLVKNTNPNDPQDKKWRGQLVVELTFSLFREESKRLSGPLDRFERKESEVGKATEYVYLGAGLLLVTVEGAKDLEGKHHNNPYAVVICRGEQKKTKMIKKCRDPIWNEEFQFDFEEAPLKEKIHIEVKSKRRGLRLRSKESLGYVDINLHDVVHNGRLKEKYHLINSKNGAVQVEIKWKAI</sequence>
<evidence type="ECO:0000313" key="1">
    <source>
        <dbReference type="EMBL" id="KAH9735141.1"/>
    </source>
</evidence>
<organism evidence="1 2">
    <name type="scientific">Citrus sinensis</name>
    <name type="common">Sweet orange</name>
    <name type="synonym">Citrus aurantium var. sinensis</name>
    <dbReference type="NCBI Taxonomy" id="2711"/>
    <lineage>
        <taxon>Eukaryota</taxon>
        <taxon>Viridiplantae</taxon>
        <taxon>Streptophyta</taxon>
        <taxon>Embryophyta</taxon>
        <taxon>Tracheophyta</taxon>
        <taxon>Spermatophyta</taxon>
        <taxon>Magnoliopsida</taxon>
        <taxon>eudicotyledons</taxon>
        <taxon>Gunneridae</taxon>
        <taxon>Pentapetalae</taxon>
        <taxon>rosids</taxon>
        <taxon>malvids</taxon>
        <taxon>Sapindales</taxon>
        <taxon>Rutaceae</taxon>
        <taxon>Aurantioideae</taxon>
        <taxon>Citrus</taxon>
    </lineage>
</organism>
<dbReference type="EMBL" id="CM039175">
    <property type="protein sequence ID" value="KAH9735141.1"/>
    <property type="molecule type" value="Genomic_DNA"/>
</dbReference>
<reference evidence="2" key="1">
    <citation type="journal article" date="2023" name="Hortic. Res.">
        <title>A chromosome-level phased genome enabling allele-level studies in sweet orange: a case study on citrus Huanglongbing tolerance.</title>
        <authorList>
            <person name="Wu B."/>
            <person name="Yu Q."/>
            <person name="Deng Z."/>
            <person name="Duan Y."/>
            <person name="Luo F."/>
            <person name="Gmitter F. Jr."/>
        </authorList>
    </citation>
    <scope>NUCLEOTIDE SEQUENCE [LARGE SCALE GENOMIC DNA]</scope>
    <source>
        <strain evidence="2">cv. Valencia</strain>
    </source>
</reference>
<evidence type="ECO:0000313" key="2">
    <source>
        <dbReference type="Proteomes" id="UP000829398"/>
    </source>
</evidence>